<feature type="region of interest" description="Disordered" evidence="1">
    <location>
        <begin position="1"/>
        <end position="71"/>
    </location>
</feature>
<organism evidence="2 3">
    <name type="scientific">Cirrhinus mrigala</name>
    <name type="common">Mrigala</name>
    <dbReference type="NCBI Taxonomy" id="683832"/>
    <lineage>
        <taxon>Eukaryota</taxon>
        <taxon>Metazoa</taxon>
        <taxon>Chordata</taxon>
        <taxon>Craniata</taxon>
        <taxon>Vertebrata</taxon>
        <taxon>Euteleostomi</taxon>
        <taxon>Actinopterygii</taxon>
        <taxon>Neopterygii</taxon>
        <taxon>Teleostei</taxon>
        <taxon>Ostariophysi</taxon>
        <taxon>Cypriniformes</taxon>
        <taxon>Cyprinidae</taxon>
        <taxon>Labeoninae</taxon>
        <taxon>Labeonini</taxon>
        <taxon>Cirrhinus</taxon>
    </lineage>
</organism>
<reference evidence="2 3" key="1">
    <citation type="submission" date="2024-05" db="EMBL/GenBank/DDBJ databases">
        <title>Genome sequencing and assembly of Indian major carp, Cirrhinus mrigala (Hamilton, 1822).</title>
        <authorList>
            <person name="Mohindra V."/>
            <person name="Chowdhury L.M."/>
            <person name="Lal K."/>
            <person name="Jena J.K."/>
        </authorList>
    </citation>
    <scope>NUCLEOTIDE SEQUENCE [LARGE SCALE GENOMIC DNA]</scope>
    <source>
        <strain evidence="2">CM1030</strain>
        <tissue evidence="2">Blood</tissue>
    </source>
</reference>
<dbReference type="AlphaFoldDB" id="A0ABD0N9A9"/>
<comment type="caution">
    <text evidence="2">The sequence shown here is derived from an EMBL/GenBank/DDBJ whole genome shotgun (WGS) entry which is preliminary data.</text>
</comment>
<protein>
    <submittedName>
        <fullName evidence="2">Uncharacterized protein</fullName>
    </submittedName>
</protein>
<evidence type="ECO:0000256" key="1">
    <source>
        <dbReference type="SAM" id="MobiDB-lite"/>
    </source>
</evidence>
<name>A0ABD0N9A9_CIRMR</name>
<accession>A0ABD0N9A9</accession>
<keyword evidence="3" id="KW-1185">Reference proteome</keyword>
<feature type="non-terminal residue" evidence="2">
    <location>
        <position position="71"/>
    </location>
</feature>
<proteinExistence type="predicted"/>
<evidence type="ECO:0000313" key="3">
    <source>
        <dbReference type="Proteomes" id="UP001529510"/>
    </source>
</evidence>
<dbReference type="EMBL" id="JAMKFB020000023">
    <property type="protein sequence ID" value="KAL0157561.1"/>
    <property type="molecule type" value="Genomic_DNA"/>
</dbReference>
<dbReference type="Proteomes" id="UP001529510">
    <property type="component" value="Unassembled WGS sequence"/>
</dbReference>
<evidence type="ECO:0000313" key="2">
    <source>
        <dbReference type="EMBL" id="KAL0157561.1"/>
    </source>
</evidence>
<sequence length="71" mass="7623">PRGLASMQPKGRQAAYGAPGPLESGWHSSALGRPEGNPYPDQLTSKPGPNGFARHFRSRLPNLNDLKETAL</sequence>
<gene>
    <name evidence="2" type="ORF">M9458_045637</name>
</gene>
<feature type="non-terminal residue" evidence="2">
    <location>
        <position position="1"/>
    </location>
</feature>